<dbReference type="Gramene" id="AUR62014877-RA">
    <property type="protein sequence ID" value="AUR62014877-RA:cds"/>
    <property type="gene ID" value="AUR62014877"/>
</dbReference>
<dbReference type="OMA" id="HEGMAPN"/>
<dbReference type="PANTHER" id="PTHR27001">
    <property type="entry name" value="OS01G0253100 PROTEIN"/>
    <property type="match status" value="1"/>
</dbReference>
<reference evidence="4" key="2">
    <citation type="submission" date="2021-03" db="UniProtKB">
        <authorList>
            <consortium name="EnsemblPlants"/>
        </authorList>
    </citation>
    <scope>IDENTIFICATION</scope>
</reference>
<proteinExistence type="predicted"/>
<dbReference type="SUPFAM" id="SSF56112">
    <property type="entry name" value="Protein kinase-like (PK-like)"/>
    <property type="match status" value="1"/>
</dbReference>
<evidence type="ECO:0000313" key="4">
    <source>
        <dbReference type="EnsemblPlants" id="AUR62014877-RA:cds"/>
    </source>
</evidence>
<dbReference type="InterPro" id="IPR011009">
    <property type="entry name" value="Kinase-like_dom_sf"/>
</dbReference>
<dbReference type="AlphaFoldDB" id="A0A803LLN0"/>
<dbReference type="GO" id="GO:0005524">
    <property type="term" value="F:ATP binding"/>
    <property type="evidence" value="ECO:0007669"/>
    <property type="project" value="UniProtKB-KW"/>
</dbReference>
<organism evidence="4 5">
    <name type="scientific">Chenopodium quinoa</name>
    <name type="common">Quinoa</name>
    <dbReference type="NCBI Taxonomy" id="63459"/>
    <lineage>
        <taxon>Eukaryota</taxon>
        <taxon>Viridiplantae</taxon>
        <taxon>Streptophyta</taxon>
        <taxon>Embryophyta</taxon>
        <taxon>Tracheophyta</taxon>
        <taxon>Spermatophyta</taxon>
        <taxon>Magnoliopsida</taxon>
        <taxon>eudicotyledons</taxon>
        <taxon>Gunneridae</taxon>
        <taxon>Pentapetalae</taxon>
        <taxon>Caryophyllales</taxon>
        <taxon>Chenopodiaceae</taxon>
        <taxon>Chenopodioideae</taxon>
        <taxon>Atripliceae</taxon>
        <taxon>Chenopodium</taxon>
    </lineage>
</organism>
<evidence type="ECO:0000256" key="1">
    <source>
        <dbReference type="ARBA" id="ARBA00022741"/>
    </source>
</evidence>
<dbReference type="PROSITE" id="PS50011">
    <property type="entry name" value="PROTEIN_KINASE_DOM"/>
    <property type="match status" value="1"/>
</dbReference>
<dbReference type="EnsemblPlants" id="AUR62014877-RA">
    <property type="protein sequence ID" value="AUR62014877-RA:cds"/>
    <property type="gene ID" value="AUR62014877"/>
</dbReference>
<dbReference type="GO" id="GO:0004672">
    <property type="term" value="F:protein kinase activity"/>
    <property type="evidence" value="ECO:0007669"/>
    <property type="project" value="InterPro"/>
</dbReference>
<dbReference type="InterPro" id="IPR000719">
    <property type="entry name" value="Prot_kinase_dom"/>
</dbReference>
<dbReference type="Gene3D" id="1.10.510.10">
    <property type="entry name" value="Transferase(Phosphotransferase) domain 1"/>
    <property type="match status" value="1"/>
</dbReference>
<name>A0A803LLN0_CHEQI</name>
<keyword evidence="2" id="KW-0067">ATP-binding</keyword>
<sequence length="351" mass="38998">MSTQELSAIGYDNKSPKFNGNNYAWWKNRIQNVIMGIDYECWLVVKNGPNIILKTDVEGNQVPKKDSELVIADYKLLEKNAKAMSILQQAIGRLGTTYAAVLDKDELVVAKRIYPWLVLSKAGLGFQSVIKSLSLAQHPNIVPILGFSEAPGERIILMEYVDTMSLDFYLHQHVDGPSLLGWSQRLKIAAGIARGVEYLHEKMAPQVVHGCVKPSNVLVDVEFCPKLCDYGLSFLASKNEKMGLLGYVDEEYWLEGKSGGACKESDVYGIGVVLLELLTGKRNEGGLLVGWVLPLIKEMRYSEFLDPRIEIPSNMKPIVRLGKVALACVGNSRKTRPKITQIVSILDSLDD</sequence>
<dbReference type="Gene3D" id="3.30.200.20">
    <property type="entry name" value="Phosphorylase Kinase, domain 1"/>
    <property type="match status" value="1"/>
</dbReference>
<accession>A0A803LLN0</accession>
<dbReference type="GO" id="GO:0005886">
    <property type="term" value="C:plasma membrane"/>
    <property type="evidence" value="ECO:0007669"/>
    <property type="project" value="TreeGrafter"/>
</dbReference>
<reference evidence="4" key="1">
    <citation type="journal article" date="2017" name="Nature">
        <title>The genome of Chenopodium quinoa.</title>
        <authorList>
            <person name="Jarvis D.E."/>
            <person name="Ho Y.S."/>
            <person name="Lightfoot D.J."/>
            <person name="Schmoeckel S.M."/>
            <person name="Li B."/>
            <person name="Borm T.J.A."/>
            <person name="Ohyanagi H."/>
            <person name="Mineta K."/>
            <person name="Michell C.T."/>
            <person name="Saber N."/>
            <person name="Kharbatia N.M."/>
            <person name="Rupper R.R."/>
            <person name="Sharp A.R."/>
            <person name="Dally N."/>
            <person name="Boughton B.A."/>
            <person name="Woo Y.H."/>
            <person name="Gao G."/>
            <person name="Schijlen E.G.W.M."/>
            <person name="Guo X."/>
            <person name="Momin A.A."/>
            <person name="Negrao S."/>
            <person name="Al-Babili S."/>
            <person name="Gehring C."/>
            <person name="Roessner U."/>
            <person name="Jung C."/>
            <person name="Murphy K."/>
            <person name="Arold S.T."/>
            <person name="Gojobori T."/>
            <person name="van der Linden C.G."/>
            <person name="van Loo E.N."/>
            <person name="Jellen E.N."/>
            <person name="Maughan P.J."/>
            <person name="Tester M."/>
        </authorList>
    </citation>
    <scope>NUCLEOTIDE SEQUENCE [LARGE SCALE GENOMIC DNA]</scope>
    <source>
        <strain evidence="4">cv. PI 614886</strain>
    </source>
</reference>
<evidence type="ECO:0000313" key="5">
    <source>
        <dbReference type="Proteomes" id="UP000596660"/>
    </source>
</evidence>
<evidence type="ECO:0000256" key="2">
    <source>
        <dbReference type="ARBA" id="ARBA00022840"/>
    </source>
</evidence>
<protein>
    <recommendedName>
        <fullName evidence="3">Protein kinase domain-containing protein</fullName>
    </recommendedName>
</protein>
<keyword evidence="1" id="KW-0547">Nucleotide-binding</keyword>
<dbReference type="Proteomes" id="UP000596660">
    <property type="component" value="Unplaced"/>
</dbReference>
<keyword evidence="5" id="KW-1185">Reference proteome</keyword>
<dbReference type="PANTHER" id="PTHR27001:SF39">
    <property type="entry name" value="PROTEIN KINASE SUPERFAMILY PROTEIN"/>
    <property type="match status" value="1"/>
</dbReference>
<evidence type="ECO:0000259" key="3">
    <source>
        <dbReference type="PROSITE" id="PS50011"/>
    </source>
</evidence>
<dbReference type="InterPro" id="IPR001245">
    <property type="entry name" value="Ser-Thr/Tyr_kinase_cat_dom"/>
</dbReference>
<dbReference type="Pfam" id="PF07714">
    <property type="entry name" value="PK_Tyr_Ser-Thr"/>
    <property type="match status" value="1"/>
</dbReference>
<feature type="domain" description="Protein kinase" evidence="3">
    <location>
        <begin position="83"/>
        <end position="349"/>
    </location>
</feature>